<protein>
    <submittedName>
        <fullName evidence="4">FAD-dependent oxidoreductase</fullName>
    </submittedName>
</protein>
<dbReference type="Proteomes" id="UP001216510">
    <property type="component" value="Chromosome"/>
</dbReference>
<keyword evidence="2" id="KW-1133">Transmembrane helix</keyword>
<keyword evidence="1" id="KW-0560">Oxidoreductase</keyword>
<evidence type="ECO:0000313" key="4">
    <source>
        <dbReference type="EMBL" id="WEF30821.1"/>
    </source>
</evidence>
<dbReference type="PANTHER" id="PTHR13847">
    <property type="entry name" value="SARCOSINE DEHYDROGENASE-RELATED"/>
    <property type="match status" value="1"/>
</dbReference>
<dbReference type="InterPro" id="IPR006076">
    <property type="entry name" value="FAD-dep_OxRdtase"/>
</dbReference>
<dbReference type="Pfam" id="PF01266">
    <property type="entry name" value="DAO"/>
    <property type="match status" value="1"/>
</dbReference>
<feature type="transmembrane region" description="Helical" evidence="2">
    <location>
        <begin position="6"/>
        <end position="24"/>
    </location>
</feature>
<dbReference type="EMBL" id="CP119083">
    <property type="protein sequence ID" value="WEF30821.1"/>
    <property type="molecule type" value="Genomic_DNA"/>
</dbReference>
<dbReference type="PANTHER" id="PTHR13847:SF287">
    <property type="entry name" value="FAD-DEPENDENT OXIDOREDUCTASE DOMAIN-CONTAINING PROTEIN 1"/>
    <property type="match status" value="1"/>
</dbReference>
<evidence type="ECO:0000256" key="1">
    <source>
        <dbReference type="ARBA" id="ARBA00023002"/>
    </source>
</evidence>
<accession>A0ABY8B500</accession>
<keyword evidence="5" id="KW-1185">Reference proteome</keyword>
<dbReference type="Gene3D" id="3.30.9.10">
    <property type="entry name" value="D-Amino Acid Oxidase, subunit A, domain 2"/>
    <property type="match status" value="1"/>
</dbReference>
<gene>
    <name evidence="4" type="ORF">PX653_15205</name>
</gene>
<keyword evidence="2" id="KW-0812">Transmembrane</keyword>
<keyword evidence="2" id="KW-0472">Membrane</keyword>
<reference evidence="4 5" key="1">
    <citation type="submission" date="2023-02" db="EMBL/GenBank/DDBJ databases">
        <title>Gemone sequence of Telluria chitinolytica ACM 3522T.</title>
        <authorList>
            <person name="Frediansyah A."/>
            <person name="Miess H."/>
            <person name="Gross H."/>
        </authorList>
    </citation>
    <scope>NUCLEOTIDE SEQUENCE [LARGE SCALE GENOMIC DNA]</scope>
    <source>
        <strain evidence="4 5">ACM 3522</strain>
    </source>
</reference>
<name>A0ABY8B500_9BURK</name>
<proteinExistence type="predicted"/>
<dbReference type="Gene3D" id="3.50.50.60">
    <property type="entry name" value="FAD/NAD(P)-binding domain"/>
    <property type="match status" value="1"/>
</dbReference>
<dbReference type="RefSeq" id="WP_277413613.1">
    <property type="nucleotide sequence ID" value="NZ_CP119083.1"/>
</dbReference>
<dbReference type="SUPFAM" id="SSF51905">
    <property type="entry name" value="FAD/NAD(P)-binding domain"/>
    <property type="match status" value="1"/>
</dbReference>
<evidence type="ECO:0000313" key="5">
    <source>
        <dbReference type="Proteomes" id="UP001216510"/>
    </source>
</evidence>
<dbReference type="SUPFAM" id="SSF54373">
    <property type="entry name" value="FAD-linked reductases, C-terminal domain"/>
    <property type="match status" value="1"/>
</dbReference>
<evidence type="ECO:0000259" key="3">
    <source>
        <dbReference type="Pfam" id="PF01266"/>
    </source>
</evidence>
<dbReference type="InterPro" id="IPR036188">
    <property type="entry name" value="FAD/NAD-bd_sf"/>
</dbReference>
<evidence type="ECO:0000256" key="2">
    <source>
        <dbReference type="SAM" id="Phobius"/>
    </source>
</evidence>
<feature type="domain" description="FAD dependent oxidoreductase" evidence="3">
    <location>
        <begin position="5"/>
        <end position="349"/>
    </location>
</feature>
<sequence length="370" mass="38831">MTSPDVIVVGAGIVGAACAVALQARGRNVLLLDRSHPGAGTTAAGMGHLVALDESDDELDLCLLSLRHWDRYLAEHGKDVDHARCGTLWVAEDEEQLANAASRAERLARRGWQAELLSGALLAEAEPALRPGLAGGVRVLADSVVYPPAVARDLAKRLTALGGATLFDAAVGAIGTGFVQLHSGRRIEAHDVVVASGCAVPALLPAMPVFPRKGHLAITDRYPGRLRHQVVSMGYGQTAAGADGLAVAANVQPRPTGQWLVGSCRQDGIADTHVDPRVLGALLRSAIALLPCLAQMRIVRSWTGMRPATPDGRPLIGRHPGLPRTWLAAGHEGLGVTTAFGTAEILADLVCGHRPPIDPIPYSPARFCHD</sequence>
<organism evidence="4 5">
    <name type="scientific">Pseudoduganella chitinolytica</name>
    <dbReference type="NCBI Taxonomy" id="34070"/>
    <lineage>
        <taxon>Bacteria</taxon>
        <taxon>Pseudomonadati</taxon>
        <taxon>Pseudomonadota</taxon>
        <taxon>Betaproteobacteria</taxon>
        <taxon>Burkholderiales</taxon>
        <taxon>Oxalobacteraceae</taxon>
        <taxon>Telluria group</taxon>
        <taxon>Pseudoduganella</taxon>
    </lineage>
</organism>